<organism evidence="4 5">
    <name type="scientific">Sphaeramia orbicularis</name>
    <name type="common">orbiculate cardinalfish</name>
    <dbReference type="NCBI Taxonomy" id="375764"/>
    <lineage>
        <taxon>Eukaryota</taxon>
        <taxon>Metazoa</taxon>
        <taxon>Chordata</taxon>
        <taxon>Craniata</taxon>
        <taxon>Vertebrata</taxon>
        <taxon>Euteleostomi</taxon>
        <taxon>Actinopterygii</taxon>
        <taxon>Neopterygii</taxon>
        <taxon>Teleostei</taxon>
        <taxon>Neoteleostei</taxon>
        <taxon>Acanthomorphata</taxon>
        <taxon>Gobiaria</taxon>
        <taxon>Kurtiformes</taxon>
        <taxon>Apogonoidei</taxon>
        <taxon>Apogonidae</taxon>
        <taxon>Apogoninae</taxon>
        <taxon>Sphaeramia</taxon>
    </lineage>
</organism>
<dbReference type="InterPro" id="IPR001283">
    <property type="entry name" value="CRISP-related"/>
</dbReference>
<reference evidence="4" key="2">
    <citation type="submission" date="2025-08" db="UniProtKB">
        <authorList>
            <consortium name="Ensembl"/>
        </authorList>
    </citation>
    <scope>IDENTIFICATION</scope>
</reference>
<evidence type="ECO:0000313" key="5">
    <source>
        <dbReference type="Proteomes" id="UP000472271"/>
    </source>
</evidence>
<dbReference type="Ensembl" id="ENSSORT00005056348.1">
    <property type="protein sequence ID" value="ENSSORP00005055071.1"/>
    <property type="gene ID" value="ENSSORG00005024619.1"/>
</dbReference>
<dbReference type="PROSITE" id="PS01010">
    <property type="entry name" value="CRISP_2"/>
    <property type="match status" value="1"/>
</dbReference>
<evidence type="ECO:0000259" key="3">
    <source>
        <dbReference type="PROSITE" id="PS51379"/>
    </source>
</evidence>
<gene>
    <name evidence="4" type="primary">glipr1a</name>
</gene>
<dbReference type="SMART" id="SM00198">
    <property type="entry name" value="SCP"/>
    <property type="match status" value="1"/>
</dbReference>
<keyword evidence="5" id="KW-1185">Reference proteome</keyword>
<accession>A0A673CHK5</accession>
<dbReference type="PANTHER" id="PTHR10334">
    <property type="entry name" value="CYSTEINE-RICH SECRETORY PROTEIN-RELATED"/>
    <property type="match status" value="1"/>
</dbReference>
<dbReference type="GO" id="GO:0005576">
    <property type="term" value="C:extracellular region"/>
    <property type="evidence" value="ECO:0007669"/>
    <property type="project" value="InterPro"/>
</dbReference>
<evidence type="ECO:0000256" key="2">
    <source>
        <dbReference type="SAM" id="SignalP"/>
    </source>
</evidence>
<keyword evidence="2" id="KW-0732">Signal</keyword>
<dbReference type="SUPFAM" id="SSF55797">
    <property type="entry name" value="PR-1-like"/>
    <property type="match status" value="1"/>
</dbReference>
<dbReference type="InterPro" id="IPR014044">
    <property type="entry name" value="CAP_dom"/>
</dbReference>
<dbReference type="Proteomes" id="UP000472271">
    <property type="component" value="Chromosome 12"/>
</dbReference>
<protein>
    <submittedName>
        <fullName evidence="4">Glioma pathogenesis-related protein 1-like</fullName>
    </submittedName>
</protein>
<feature type="chain" id="PRO_5025543396" evidence="2">
    <location>
        <begin position="22"/>
        <end position="253"/>
    </location>
</feature>
<dbReference type="Pfam" id="PF00188">
    <property type="entry name" value="CAP"/>
    <property type="match status" value="1"/>
</dbReference>
<reference evidence="4" key="1">
    <citation type="submission" date="2019-06" db="EMBL/GenBank/DDBJ databases">
        <authorList>
            <consortium name="Wellcome Sanger Institute Data Sharing"/>
        </authorList>
    </citation>
    <scope>NUCLEOTIDE SEQUENCE [LARGE SCALE GENOMIC DNA]</scope>
</reference>
<dbReference type="AlphaFoldDB" id="A0A673CHK5"/>
<dbReference type="PRINTS" id="PR00838">
    <property type="entry name" value="V5ALLERGEN"/>
</dbReference>
<feature type="signal peptide" evidence="2">
    <location>
        <begin position="1"/>
        <end position="21"/>
    </location>
</feature>
<evidence type="ECO:0000313" key="4">
    <source>
        <dbReference type="Ensembl" id="ENSSORP00005055071.1"/>
    </source>
</evidence>
<proteinExistence type="inferred from homology"/>
<name>A0A673CHK5_9TELE</name>
<dbReference type="OrthoDB" id="43654at2759"/>
<dbReference type="InterPro" id="IPR017896">
    <property type="entry name" value="4Fe4S_Fe-S-bd"/>
</dbReference>
<sequence length="253" mass="28012">MQNMVRLGLWVWIVLGSGVCSVSLPEITDGNFAEQCVKEHNTARSSVHPPASDMLYMTWDGGLAATALAWAKQCVFEHNPNPVHPSFTSIGENIWAGYPPSHFDVSGAIKLWVDEKQHYHYSSNTCTKVCGHYTQVVWASSDKVGCAVQRCPNGVRKTSFDTTDGAVFVCNYAAAGNVNRRRPYQTKGDACSGCKGRCVDRLCRSNWTQDQEPALNSGSDYVAVVVVRPIALICTFIAAYAVHHHYPDIFWYE</sequence>
<dbReference type="PROSITE" id="PS01009">
    <property type="entry name" value="CRISP_1"/>
    <property type="match status" value="1"/>
</dbReference>
<feature type="domain" description="4Fe-4S ferredoxin-type" evidence="3">
    <location>
        <begin position="181"/>
        <end position="213"/>
    </location>
</feature>
<dbReference type="Gene3D" id="3.40.33.10">
    <property type="entry name" value="CAP"/>
    <property type="match status" value="1"/>
</dbReference>
<dbReference type="PROSITE" id="PS51379">
    <property type="entry name" value="4FE4S_FER_2"/>
    <property type="match status" value="1"/>
</dbReference>
<comment type="similarity">
    <text evidence="1">Belongs to the CRISP family.</text>
</comment>
<reference evidence="4" key="3">
    <citation type="submission" date="2025-09" db="UniProtKB">
        <authorList>
            <consortium name="Ensembl"/>
        </authorList>
    </citation>
    <scope>IDENTIFICATION</scope>
</reference>
<dbReference type="InParanoid" id="A0A673CHK5"/>
<dbReference type="InterPro" id="IPR002413">
    <property type="entry name" value="V5_allergen-like"/>
</dbReference>
<dbReference type="PRINTS" id="PR00837">
    <property type="entry name" value="V5TPXLIKE"/>
</dbReference>
<dbReference type="InterPro" id="IPR018244">
    <property type="entry name" value="Allrgn_V5/Tpx1_CS"/>
</dbReference>
<evidence type="ECO:0000256" key="1">
    <source>
        <dbReference type="ARBA" id="ARBA00009923"/>
    </source>
</evidence>
<dbReference type="InterPro" id="IPR035940">
    <property type="entry name" value="CAP_sf"/>
</dbReference>